<keyword evidence="3" id="KW-1185">Reference proteome</keyword>
<accession>A0A267MHU9</accession>
<name>A0A267MHU9_9FIRM</name>
<sequence length="205" mass="23630">MFKCHRSSNQKVGKNMRDFNFFSHYIDTKKTSKKRLIHLSLIGITITLVIGSITFANIQRANKIEKEIQDLKNYLNSEERIKKSNELEEIKRKMKITNSYYTIVEAINTDMDKVDIVSSSLMEKISSSTPKDLFIKTISLTVKDGQMQGVAKSRVTIAEFVHNLKKIDLVENVHVSIINKESRENSSYIFAIRCTFKDVNNNETD</sequence>
<dbReference type="PANTHER" id="PTHR40278:SF1">
    <property type="entry name" value="DNA UTILIZATION PROTEIN HOFN"/>
    <property type="match status" value="1"/>
</dbReference>
<evidence type="ECO:0000313" key="3">
    <source>
        <dbReference type="Proteomes" id="UP000216024"/>
    </source>
</evidence>
<evidence type="ECO:0000313" key="2">
    <source>
        <dbReference type="EMBL" id="PAB58508.1"/>
    </source>
</evidence>
<dbReference type="InterPro" id="IPR052534">
    <property type="entry name" value="Extracell_DNA_Util/SecSys_Comp"/>
</dbReference>
<keyword evidence="1" id="KW-1133">Transmembrane helix</keyword>
<dbReference type="Pfam" id="PF05137">
    <property type="entry name" value="PilN"/>
    <property type="match status" value="1"/>
</dbReference>
<gene>
    <name evidence="2" type="ORF">CCE28_14475</name>
</gene>
<proteinExistence type="predicted"/>
<evidence type="ECO:0008006" key="4">
    <source>
        <dbReference type="Google" id="ProtNLM"/>
    </source>
</evidence>
<dbReference type="InterPro" id="IPR007813">
    <property type="entry name" value="PilN"/>
</dbReference>
<reference evidence="2 3" key="1">
    <citation type="submission" date="2017-06" db="EMBL/GenBank/DDBJ databases">
        <title>Draft genome sequence of anaerobic fermentative bacterium Anaeromicrobium sediminis DY2726D isolated from West Pacific Ocean sediments.</title>
        <authorList>
            <person name="Zeng X."/>
        </authorList>
    </citation>
    <scope>NUCLEOTIDE SEQUENCE [LARGE SCALE GENOMIC DNA]</scope>
    <source>
        <strain evidence="2 3">DY2726D</strain>
    </source>
</reference>
<dbReference type="Proteomes" id="UP000216024">
    <property type="component" value="Unassembled WGS sequence"/>
</dbReference>
<feature type="transmembrane region" description="Helical" evidence="1">
    <location>
        <begin position="36"/>
        <end position="56"/>
    </location>
</feature>
<dbReference type="PANTHER" id="PTHR40278">
    <property type="entry name" value="DNA UTILIZATION PROTEIN HOFN"/>
    <property type="match status" value="1"/>
</dbReference>
<comment type="caution">
    <text evidence="2">The sequence shown here is derived from an EMBL/GenBank/DDBJ whole genome shotgun (WGS) entry which is preliminary data.</text>
</comment>
<evidence type="ECO:0000256" key="1">
    <source>
        <dbReference type="SAM" id="Phobius"/>
    </source>
</evidence>
<dbReference type="EMBL" id="NIBG01000014">
    <property type="protein sequence ID" value="PAB58508.1"/>
    <property type="molecule type" value="Genomic_DNA"/>
</dbReference>
<keyword evidence="1" id="KW-0812">Transmembrane</keyword>
<keyword evidence="1" id="KW-0472">Membrane</keyword>
<dbReference type="OrthoDB" id="1707667at2"/>
<dbReference type="AlphaFoldDB" id="A0A267MHU9"/>
<organism evidence="2 3">
    <name type="scientific">Anaeromicrobium sediminis</name>
    <dbReference type="NCBI Taxonomy" id="1478221"/>
    <lineage>
        <taxon>Bacteria</taxon>
        <taxon>Bacillati</taxon>
        <taxon>Bacillota</taxon>
        <taxon>Clostridia</taxon>
        <taxon>Peptostreptococcales</taxon>
        <taxon>Thermotaleaceae</taxon>
        <taxon>Anaeromicrobium</taxon>
    </lineage>
</organism>
<protein>
    <recommendedName>
        <fullName evidence="4">Fimbrial assembly protein</fullName>
    </recommendedName>
</protein>